<reference evidence="1 2" key="2">
    <citation type="submission" date="2018-11" db="EMBL/GenBank/DDBJ databases">
        <authorList>
            <consortium name="Pathogen Informatics"/>
        </authorList>
    </citation>
    <scope>NUCLEOTIDE SEQUENCE [LARGE SCALE GENOMIC DNA]</scope>
</reference>
<accession>A0A0M3KFF4</accession>
<keyword evidence="2" id="KW-1185">Reference proteome</keyword>
<evidence type="ECO:0000313" key="1">
    <source>
        <dbReference type="EMBL" id="VDK67559.1"/>
    </source>
</evidence>
<reference evidence="3" key="1">
    <citation type="submission" date="2017-02" db="UniProtKB">
        <authorList>
            <consortium name="WormBaseParasite"/>
        </authorList>
    </citation>
    <scope>IDENTIFICATION</scope>
</reference>
<organism evidence="3">
    <name type="scientific">Anisakis simplex</name>
    <name type="common">Herring worm</name>
    <dbReference type="NCBI Taxonomy" id="6269"/>
    <lineage>
        <taxon>Eukaryota</taxon>
        <taxon>Metazoa</taxon>
        <taxon>Ecdysozoa</taxon>
        <taxon>Nematoda</taxon>
        <taxon>Chromadorea</taxon>
        <taxon>Rhabditida</taxon>
        <taxon>Spirurina</taxon>
        <taxon>Ascaridomorpha</taxon>
        <taxon>Ascaridoidea</taxon>
        <taxon>Anisakidae</taxon>
        <taxon>Anisakis</taxon>
        <taxon>Anisakis simplex complex</taxon>
    </lineage>
</organism>
<protein>
    <submittedName>
        <fullName evidence="3">DUF5641 domain-containing protein</fullName>
    </submittedName>
</protein>
<dbReference type="WBParaSite" id="ASIM_0001971401-mRNA-1">
    <property type="protein sequence ID" value="ASIM_0001971401-mRNA-1"/>
    <property type="gene ID" value="ASIM_0001971401"/>
</dbReference>
<gene>
    <name evidence="1" type="ORF">ASIM_LOCUS19102</name>
</gene>
<dbReference type="Proteomes" id="UP000267096">
    <property type="component" value="Unassembled WGS sequence"/>
</dbReference>
<dbReference type="EMBL" id="UYRR01036624">
    <property type="protein sequence ID" value="VDK67559.1"/>
    <property type="molecule type" value="Genomic_DNA"/>
</dbReference>
<evidence type="ECO:0000313" key="3">
    <source>
        <dbReference type="WBParaSite" id="ASIM_0001971401-mRNA-1"/>
    </source>
</evidence>
<sequence>MNKEQQKKFCEKEVELPSEYRLDDVRPDSDDIGGRHRIWYECWPCMALRRGDELIDIVCVNSDGGYWHSDLPKLSELSKEVRKAVTSAIFIRIWQKWISEQLCPLQRIYVKKEKGINYYSRSESWTRLEDADRKPIIVDNIRR</sequence>
<dbReference type="AlphaFoldDB" id="A0A0M3KFF4"/>
<name>A0A0M3KFF4_ANISI</name>
<proteinExistence type="predicted"/>
<evidence type="ECO:0000313" key="2">
    <source>
        <dbReference type="Proteomes" id="UP000267096"/>
    </source>
</evidence>